<dbReference type="Proteomes" id="UP000067711">
    <property type="component" value="Chromosome 1"/>
</dbReference>
<evidence type="ECO:0000313" key="1">
    <source>
        <dbReference type="EMBL" id="AOJ10097.1"/>
    </source>
</evidence>
<accession>A0A1B4G2D9</accession>
<proteinExistence type="predicted"/>
<name>A0A1B4G2D9_9BURK</name>
<dbReference type="RefSeq" id="WP_066492536.1">
    <property type="nucleotide sequence ID" value="NZ_CP013389.1"/>
</dbReference>
<dbReference type="EMBL" id="CP013389">
    <property type="protein sequence ID" value="AOJ10097.1"/>
    <property type="molecule type" value="Genomic_DNA"/>
</dbReference>
<dbReference type="AlphaFoldDB" id="A0A1B4G2D9"/>
<reference evidence="1 2" key="1">
    <citation type="submission" date="2015-12" db="EMBL/GenBank/DDBJ databases">
        <title>Diversity of Burkholderia near neighbor genomes.</title>
        <authorList>
            <person name="Sahl J."/>
            <person name="Wagner D."/>
            <person name="Keim P."/>
        </authorList>
    </citation>
    <scope>NUCLEOTIDE SEQUENCE [LARGE SCALE GENOMIC DNA]</scope>
    <source>
        <strain evidence="1 2">BDU8</strain>
    </source>
</reference>
<evidence type="ECO:0000313" key="2">
    <source>
        <dbReference type="Proteomes" id="UP000067711"/>
    </source>
</evidence>
<sequence length="65" mass="7289">MKHSNEQPSAGAPPDLPVSLIVINCDRRPQFAWYDAETEQYYSEADGRVIVDVRAALPWAAVHVH</sequence>
<protein>
    <submittedName>
        <fullName evidence="1">Uncharacterized protein</fullName>
    </submittedName>
</protein>
<gene>
    <name evidence="1" type="ORF">WS71_22920</name>
</gene>
<organism evidence="1 2">
    <name type="scientific">Burkholderia mayonis</name>
    <dbReference type="NCBI Taxonomy" id="1385591"/>
    <lineage>
        <taxon>Bacteria</taxon>
        <taxon>Pseudomonadati</taxon>
        <taxon>Pseudomonadota</taxon>
        <taxon>Betaproteobacteria</taxon>
        <taxon>Burkholderiales</taxon>
        <taxon>Burkholderiaceae</taxon>
        <taxon>Burkholderia</taxon>
        <taxon>pseudomallei group</taxon>
    </lineage>
</organism>